<evidence type="ECO:0000256" key="2">
    <source>
        <dbReference type="ARBA" id="ARBA00007998"/>
    </source>
</evidence>
<evidence type="ECO:0000313" key="10">
    <source>
        <dbReference type="Proteomes" id="UP000574276"/>
    </source>
</evidence>
<evidence type="ECO:0000256" key="1">
    <source>
        <dbReference type="ARBA" id="ARBA00004141"/>
    </source>
</evidence>
<keyword evidence="3" id="KW-0813">Transport</keyword>
<comment type="caution">
    <text evidence="9">The sequence shown here is derived from an EMBL/GenBank/DDBJ whole genome shotgun (WGS) entry which is preliminary data.</text>
</comment>
<evidence type="ECO:0000256" key="4">
    <source>
        <dbReference type="ARBA" id="ARBA00022544"/>
    </source>
</evidence>
<feature type="transmembrane region" description="Helical" evidence="8">
    <location>
        <begin position="269"/>
        <end position="293"/>
    </location>
</feature>
<name>A0A839K380_9FIRM</name>
<reference evidence="9 10" key="1">
    <citation type="submission" date="2020-07" db="EMBL/GenBank/DDBJ databases">
        <title>Characterization and genome sequencing of isolate MD1, a novel member within the family Lachnospiraceae.</title>
        <authorList>
            <person name="Rettenmaier R."/>
            <person name="Di Bello L."/>
            <person name="Zinser C."/>
            <person name="Scheitz K."/>
            <person name="Liebl W."/>
            <person name="Zverlov V."/>
        </authorList>
    </citation>
    <scope>NUCLEOTIDE SEQUENCE [LARGE SCALE GENOMIC DNA]</scope>
    <source>
        <strain evidence="9 10">MD1</strain>
    </source>
</reference>
<dbReference type="EMBL" id="JACEGA010000001">
    <property type="protein sequence ID" value="MBB2183141.1"/>
    <property type="molecule type" value="Genomic_DNA"/>
</dbReference>
<gene>
    <name evidence="9" type="ORF">H0486_09645</name>
</gene>
<dbReference type="Pfam" id="PF03845">
    <property type="entry name" value="Spore_permease"/>
    <property type="match status" value="1"/>
</dbReference>
<feature type="transmembrane region" description="Helical" evidence="8">
    <location>
        <begin position="305"/>
        <end position="324"/>
    </location>
</feature>
<evidence type="ECO:0000256" key="8">
    <source>
        <dbReference type="SAM" id="Phobius"/>
    </source>
</evidence>
<evidence type="ECO:0000256" key="6">
    <source>
        <dbReference type="ARBA" id="ARBA00022989"/>
    </source>
</evidence>
<evidence type="ECO:0000256" key="5">
    <source>
        <dbReference type="ARBA" id="ARBA00022692"/>
    </source>
</evidence>
<evidence type="ECO:0000256" key="3">
    <source>
        <dbReference type="ARBA" id="ARBA00022448"/>
    </source>
</evidence>
<feature type="transmembrane region" description="Helical" evidence="8">
    <location>
        <begin position="145"/>
        <end position="165"/>
    </location>
</feature>
<protein>
    <submittedName>
        <fullName evidence="9">GerAB/ArcD/ProY family transporter</fullName>
    </submittedName>
</protein>
<dbReference type="GO" id="GO:0009847">
    <property type="term" value="P:spore germination"/>
    <property type="evidence" value="ECO:0007669"/>
    <property type="project" value="InterPro"/>
</dbReference>
<dbReference type="PANTHER" id="PTHR34975">
    <property type="entry name" value="SPORE GERMINATION PROTEIN A2"/>
    <property type="match status" value="1"/>
</dbReference>
<dbReference type="InterPro" id="IPR004761">
    <property type="entry name" value="Spore_GerAB"/>
</dbReference>
<keyword evidence="5 8" id="KW-0812">Transmembrane</keyword>
<dbReference type="PANTHER" id="PTHR34975:SF2">
    <property type="entry name" value="SPORE GERMINATION PROTEIN A2"/>
    <property type="match status" value="1"/>
</dbReference>
<keyword evidence="7 8" id="KW-0472">Membrane</keyword>
<accession>A0A839K380</accession>
<evidence type="ECO:0000313" key="9">
    <source>
        <dbReference type="EMBL" id="MBB2183141.1"/>
    </source>
</evidence>
<proteinExistence type="inferred from homology"/>
<feature type="transmembrane region" description="Helical" evidence="8">
    <location>
        <begin position="41"/>
        <end position="63"/>
    </location>
</feature>
<keyword evidence="10" id="KW-1185">Reference proteome</keyword>
<dbReference type="Proteomes" id="UP000574276">
    <property type="component" value="Unassembled WGS sequence"/>
</dbReference>
<evidence type="ECO:0000256" key="7">
    <source>
        <dbReference type="ARBA" id="ARBA00023136"/>
    </source>
</evidence>
<keyword evidence="4" id="KW-0309">Germination</keyword>
<feature type="transmembrane region" description="Helical" evidence="8">
    <location>
        <begin position="217"/>
        <end position="238"/>
    </location>
</feature>
<dbReference type="RefSeq" id="WP_228352820.1">
    <property type="nucleotide sequence ID" value="NZ_JACEGA010000001.1"/>
</dbReference>
<organism evidence="9 10">
    <name type="scientific">Variimorphobacter saccharofermentans</name>
    <dbReference type="NCBI Taxonomy" id="2755051"/>
    <lineage>
        <taxon>Bacteria</taxon>
        <taxon>Bacillati</taxon>
        <taxon>Bacillota</taxon>
        <taxon>Clostridia</taxon>
        <taxon>Lachnospirales</taxon>
        <taxon>Lachnospiraceae</taxon>
        <taxon>Variimorphobacter</taxon>
    </lineage>
</organism>
<feature type="transmembrane region" description="Helical" evidence="8">
    <location>
        <begin position="83"/>
        <end position="103"/>
    </location>
</feature>
<comment type="subcellular location">
    <subcellularLocation>
        <location evidence="1">Membrane</location>
        <topology evidence="1">Multi-pass membrane protein</topology>
    </subcellularLocation>
</comment>
<dbReference type="AlphaFoldDB" id="A0A839K380"/>
<feature type="transmembrane region" description="Helical" evidence="8">
    <location>
        <begin position="115"/>
        <end position="133"/>
    </location>
</feature>
<feature type="transmembrane region" description="Helical" evidence="8">
    <location>
        <begin position="185"/>
        <end position="205"/>
    </location>
</feature>
<feature type="transmembrane region" description="Helical" evidence="8">
    <location>
        <begin position="336"/>
        <end position="358"/>
    </location>
</feature>
<dbReference type="GO" id="GO:0016020">
    <property type="term" value="C:membrane"/>
    <property type="evidence" value="ECO:0007669"/>
    <property type="project" value="UniProtKB-SubCell"/>
</dbReference>
<sequence>MNREVSLRQITFMFLFISVSTILRQVPTALAQEAGRSGYLSPLWSIFATIPLTAIIILLIRSFPGLNLYEIMVQLFGKFISKILVLAYLLWILLALTAKVSIYSMTMQFTLMPKTSSEFFMVILFIIVFYALLHGMKTIFRFSELTLGTVLILFAILFLCAFTRIRSDYLYPVSTIHLPETIVASRNVITVGGNIIIALFFADKFGIRITSQHIRKLWFGILTFTILSFVITFFTFGISGTSLTADLPFPFYITVKSISFFNIFERFEVLVTLICILSDFIAICIFTVLFLRCFEWLFHIQEDCYFLYAPLSMIVFYLTYYISSTQFEFRFLYQNLIVNLNLVFQYVIPLFMAFICLIRRKKIVKQN</sequence>
<keyword evidence="6 8" id="KW-1133">Transmembrane helix</keyword>
<comment type="similarity">
    <text evidence="2">Belongs to the amino acid-polyamine-organocation (APC) superfamily. Spore germination protein (SGP) (TC 2.A.3.9) family.</text>
</comment>